<keyword evidence="9 10" id="KW-0119">Carbohydrate metabolism</keyword>
<evidence type="ECO:0000256" key="4">
    <source>
        <dbReference type="ARBA" id="ARBA00008706"/>
    </source>
</evidence>
<organism evidence="13 14">
    <name type="scientific">Enorma massiliensis</name>
    <dbReference type="NCBI Taxonomy" id="1472761"/>
    <lineage>
        <taxon>Bacteria</taxon>
        <taxon>Bacillati</taxon>
        <taxon>Actinomycetota</taxon>
        <taxon>Coriobacteriia</taxon>
        <taxon>Coriobacteriales</taxon>
        <taxon>Coriobacteriaceae</taxon>
        <taxon>Enorma</taxon>
    </lineage>
</organism>
<dbReference type="InterPro" id="IPR000766">
    <property type="entry name" value="GalP_uridyl_Trfase_II"/>
</dbReference>
<evidence type="ECO:0000256" key="5">
    <source>
        <dbReference type="ARBA" id="ARBA00022490"/>
    </source>
</evidence>
<dbReference type="Pfam" id="PF01087">
    <property type="entry name" value="GalP_UDP_transf"/>
    <property type="match status" value="1"/>
</dbReference>
<dbReference type="GO" id="GO:0005737">
    <property type="term" value="C:cytoplasm"/>
    <property type="evidence" value="ECO:0007669"/>
    <property type="project" value="UniProtKB-SubCell"/>
</dbReference>
<accession>A0A1Y3UCV4</accession>
<comment type="pathway">
    <text evidence="3 10">Carbohydrate metabolism; galactose metabolism.</text>
</comment>
<sequence>MAVNNAQAVAGEQTAAQAISLAQDIEALVRYAVANGLLAPEDETWAYNAVLECVGATGPAAPHAAEMLADQYALAPTRDLADPEGVLEFELPATDGFDLEAVIERIAAAGVANGREEDTPSGADRIATRVMDLVMPRPSEVSATFAELYDEDGAEAATDWFYRMCCDARYVRTAAIAKNIGWTSPTQWGDLEITINLSKPEKDPKAIAAAGAAPATGDVYPACQLCMENEGYRGRGAGEANGAHPARQNLRIVPITLGGEHWGLQYSPYAYFNEHCIAMSAEHRLMHVDRENMGRLLDFVDLFPHYFVGSNADLPIVGGSILSHDHFQGGRHVFPMMKAQVASTFSMDGFPSVECSVVRWPLSVLKLAACDREQLLDAAAHVLDVWRDWSDEAVGVIAESNGERHNTITPVACREGENYVLYLALRCNVTTVEHPLGVFHPHAEWHHIKKENIGLIEVMGLAILPPRLVDELGAVEQHLVELSGEPAALAKALEEDALSAPHAAWALELAEAHGPITADTVEDVVRAGVGEVFGHVLEDAGVYKWDDEGRAAQQRFIDAL</sequence>
<comment type="catalytic activity">
    <reaction evidence="1 10">
        <text>alpha-D-galactose 1-phosphate + UDP-alpha-D-glucose = alpha-D-glucose 1-phosphate + UDP-alpha-D-galactose</text>
        <dbReference type="Rhea" id="RHEA:13989"/>
        <dbReference type="ChEBI" id="CHEBI:58336"/>
        <dbReference type="ChEBI" id="CHEBI:58601"/>
        <dbReference type="ChEBI" id="CHEBI:58885"/>
        <dbReference type="ChEBI" id="CHEBI:66914"/>
        <dbReference type="EC" id="2.7.7.12"/>
    </reaction>
</comment>
<dbReference type="STRING" id="1118060.GCA_000311845_01581"/>
<dbReference type="PANTHER" id="PTHR39191:SF1">
    <property type="entry name" value="DUF4922 DOMAIN-CONTAINING PROTEIN"/>
    <property type="match status" value="1"/>
</dbReference>
<dbReference type="InterPro" id="IPR005850">
    <property type="entry name" value="GalP_Utransf_C"/>
</dbReference>
<dbReference type="EMBL" id="NFHO01000002">
    <property type="protein sequence ID" value="OUN44199.1"/>
    <property type="molecule type" value="Genomic_DNA"/>
</dbReference>
<gene>
    <name evidence="10" type="primary">galT</name>
    <name evidence="13" type="ORF">B5G21_02750</name>
</gene>
<keyword evidence="5 10" id="KW-0963">Cytoplasm</keyword>
<keyword evidence="7 10" id="KW-0548">Nucleotidyltransferase</keyword>
<evidence type="ECO:0000256" key="6">
    <source>
        <dbReference type="ARBA" id="ARBA00022679"/>
    </source>
</evidence>
<dbReference type="NCBIfam" id="NF003629">
    <property type="entry name" value="PRK05270.1-2"/>
    <property type="match status" value="1"/>
</dbReference>
<dbReference type="RefSeq" id="WP_087185924.1">
    <property type="nucleotide sequence ID" value="NZ_NFHO01000002.1"/>
</dbReference>
<comment type="caution">
    <text evidence="13">The sequence shown here is derived from an EMBL/GenBank/DDBJ whole genome shotgun (WGS) entry which is preliminary data.</text>
</comment>
<comment type="similarity">
    <text evidence="4 10">Belongs to the galactose-1-phosphate uridylyltransferase type 2 family.</text>
</comment>
<keyword evidence="6 10" id="KW-0808">Transferase</keyword>
<dbReference type="AlphaFoldDB" id="A0A1Y3UCV4"/>
<dbReference type="GO" id="GO:0006012">
    <property type="term" value="P:galactose metabolic process"/>
    <property type="evidence" value="ECO:0007669"/>
    <property type="project" value="UniProtKB-UniRule"/>
</dbReference>
<dbReference type="InterPro" id="IPR005849">
    <property type="entry name" value="GalP_Utransf_N"/>
</dbReference>
<evidence type="ECO:0000259" key="11">
    <source>
        <dbReference type="Pfam" id="PF01087"/>
    </source>
</evidence>
<dbReference type="GO" id="GO:0008108">
    <property type="term" value="F:UDP-glucose:hexose-1-phosphate uridylyltransferase activity"/>
    <property type="evidence" value="ECO:0007669"/>
    <property type="project" value="UniProtKB-UniRule"/>
</dbReference>
<dbReference type="Proteomes" id="UP000196560">
    <property type="component" value="Unassembled WGS sequence"/>
</dbReference>
<dbReference type="HAMAP" id="MF_00571">
    <property type="entry name" value="GalP_UDP_trans"/>
    <property type="match status" value="1"/>
</dbReference>
<evidence type="ECO:0000256" key="2">
    <source>
        <dbReference type="ARBA" id="ARBA00004496"/>
    </source>
</evidence>
<dbReference type="InterPro" id="IPR023425">
    <property type="entry name" value="GalP_uridyl_Trfase_II_CS"/>
</dbReference>
<feature type="domain" description="Galactose-1-phosphate uridyl transferase N-terminal" evidence="11">
    <location>
        <begin position="108"/>
        <end position="283"/>
    </location>
</feature>
<evidence type="ECO:0000256" key="1">
    <source>
        <dbReference type="ARBA" id="ARBA00001107"/>
    </source>
</evidence>
<evidence type="ECO:0000313" key="14">
    <source>
        <dbReference type="Proteomes" id="UP000196560"/>
    </source>
</evidence>
<dbReference type="PANTHER" id="PTHR39191">
    <property type="entry name" value="GALACTOSE-1-PHOSPHATE URIDYLYLTRANSFERASE"/>
    <property type="match status" value="1"/>
</dbReference>
<dbReference type="UniPathway" id="UPA00214"/>
<dbReference type="EC" id="2.7.7.12" evidence="10"/>
<dbReference type="PROSITE" id="PS01163">
    <property type="entry name" value="GAL_P_UDP_TRANSF_II"/>
    <property type="match status" value="1"/>
</dbReference>
<feature type="domain" description="Galactose-1-phosphate uridyl transferase C-terminal" evidence="12">
    <location>
        <begin position="301"/>
        <end position="488"/>
    </location>
</feature>
<evidence type="ECO:0000259" key="12">
    <source>
        <dbReference type="Pfam" id="PF02744"/>
    </source>
</evidence>
<keyword evidence="8 10" id="KW-0299">Galactose metabolism</keyword>
<evidence type="ECO:0000256" key="9">
    <source>
        <dbReference type="ARBA" id="ARBA00023277"/>
    </source>
</evidence>
<reference evidence="14" key="1">
    <citation type="submission" date="2017-04" db="EMBL/GenBank/DDBJ databases">
        <title>Function of individual gut microbiota members based on whole genome sequencing of pure cultures obtained from chicken caecum.</title>
        <authorList>
            <person name="Medvecky M."/>
            <person name="Cejkova D."/>
            <person name="Polansky O."/>
            <person name="Karasova D."/>
            <person name="Kubasova T."/>
            <person name="Cizek A."/>
            <person name="Rychlik I."/>
        </authorList>
    </citation>
    <scope>NUCLEOTIDE SEQUENCE [LARGE SCALE GENOMIC DNA]</scope>
    <source>
        <strain evidence="14">An70</strain>
    </source>
</reference>
<evidence type="ECO:0000256" key="8">
    <source>
        <dbReference type="ARBA" id="ARBA00023144"/>
    </source>
</evidence>
<name>A0A1Y3UCV4_9ACTN</name>
<comment type="subcellular location">
    <subcellularLocation>
        <location evidence="2 10">Cytoplasm</location>
    </subcellularLocation>
</comment>
<proteinExistence type="inferred from homology"/>
<keyword evidence="14" id="KW-1185">Reference proteome</keyword>
<evidence type="ECO:0000313" key="13">
    <source>
        <dbReference type="EMBL" id="OUN44199.1"/>
    </source>
</evidence>
<protein>
    <recommendedName>
        <fullName evidence="10">Galactose-1-phosphate uridylyltransferase</fullName>
        <shortName evidence="10">Gal-1-P uridylyltransferase</shortName>
        <ecNumber evidence="10">2.7.7.12</ecNumber>
    </recommendedName>
    <alternativeName>
        <fullName evidence="10">UDP-glucose--hexose-1-phosphate uridylyltransferase</fullName>
    </alternativeName>
</protein>
<evidence type="ECO:0000256" key="10">
    <source>
        <dbReference type="HAMAP-Rule" id="MF_00571"/>
    </source>
</evidence>
<dbReference type="Pfam" id="PF02744">
    <property type="entry name" value="GalP_UDP_tr_C"/>
    <property type="match status" value="1"/>
</dbReference>
<dbReference type="eggNOG" id="COG4468">
    <property type="taxonomic scope" value="Bacteria"/>
</dbReference>
<evidence type="ECO:0000256" key="7">
    <source>
        <dbReference type="ARBA" id="ARBA00022695"/>
    </source>
</evidence>
<evidence type="ECO:0000256" key="3">
    <source>
        <dbReference type="ARBA" id="ARBA00004947"/>
    </source>
</evidence>